<protein>
    <submittedName>
        <fullName evidence="1">Uncharacterized protein</fullName>
    </submittedName>
</protein>
<accession>A0ACD3AN99</accession>
<organism evidence="1 2">
    <name type="scientific">Pluteus cervinus</name>
    <dbReference type="NCBI Taxonomy" id="181527"/>
    <lineage>
        <taxon>Eukaryota</taxon>
        <taxon>Fungi</taxon>
        <taxon>Dikarya</taxon>
        <taxon>Basidiomycota</taxon>
        <taxon>Agaricomycotina</taxon>
        <taxon>Agaricomycetes</taxon>
        <taxon>Agaricomycetidae</taxon>
        <taxon>Agaricales</taxon>
        <taxon>Pluteineae</taxon>
        <taxon>Pluteaceae</taxon>
        <taxon>Pluteus</taxon>
    </lineage>
</organism>
<evidence type="ECO:0000313" key="2">
    <source>
        <dbReference type="Proteomes" id="UP000308600"/>
    </source>
</evidence>
<proteinExistence type="predicted"/>
<dbReference type="Proteomes" id="UP000308600">
    <property type="component" value="Unassembled WGS sequence"/>
</dbReference>
<gene>
    <name evidence="1" type="ORF">BDN72DRAFT_111375</name>
</gene>
<keyword evidence="2" id="KW-1185">Reference proteome</keyword>
<dbReference type="EMBL" id="ML208382">
    <property type="protein sequence ID" value="TFK67191.1"/>
    <property type="molecule type" value="Genomic_DNA"/>
</dbReference>
<sequence>MTHSSYLIVTIPYIVECGGMELAWKKILFNKKRTEEQVCWDIKLGKGKLWCFSRPDRFPIEVASKAPLNSTCIREHLHAIGCIANYKYQTICQCISFPTLVNSYFQHAKFFTWHPFLATTS</sequence>
<name>A0ACD3AN99_9AGAR</name>
<evidence type="ECO:0000313" key="1">
    <source>
        <dbReference type="EMBL" id="TFK67191.1"/>
    </source>
</evidence>
<reference evidence="1 2" key="1">
    <citation type="journal article" date="2019" name="Nat. Ecol. Evol.">
        <title>Megaphylogeny resolves global patterns of mushroom evolution.</title>
        <authorList>
            <person name="Varga T."/>
            <person name="Krizsan K."/>
            <person name="Foldi C."/>
            <person name="Dima B."/>
            <person name="Sanchez-Garcia M."/>
            <person name="Sanchez-Ramirez S."/>
            <person name="Szollosi G.J."/>
            <person name="Szarkandi J.G."/>
            <person name="Papp V."/>
            <person name="Albert L."/>
            <person name="Andreopoulos W."/>
            <person name="Angelini C."/>
            <person name="Antonin V."/>
            <person name="Barry K.W."/>
            <person name="Bougher N.L."/>
            <person name="Buchanan P."/>
            <person name="Buyck B."/>
            <person name="Bense V."/>
            <person name="Catcheside P."/>
            <person name="Chovatia M."/>
            <person name="Cooper J."/>
            <person name="Damon W."/>
            <person name="Desjardin D."/>
            <person name="Finy P."/>
            <person name="Geml J."/>
            <person name="Haridas S."/>
            <person name="Hughes K."/>
            <person name="Justo A."/>
            <person name="Karasinski D."/>
            <person name="Kautmanova I."/>
            <person name="Kiss B."/>
            <person name="Kocsube S."/>
            <person name="Kotiranta H."/>
            <person name="LaButti K.M."/>
            <person name="Lechner B.E."/>
            <person name="Liimatainen K."/>
            <person name="Lipzen A."/>
            <person name="Lukacs Z."/>
            <person name="Mihaltcheva S."/>
            <person name="Morgado L.N."/>
            <person name="Niskanen T."/>
            <person name="Noordeloos M.E."/>
            <person name="Ohm R.A."/>
            <person name="Ortiz-Santana B."/>
            <person name="Ovrebo C."/>
            <person name="Racz N."/>
            <person name="Riley R."/>
            <person name="Savchenko A."/>
            <person name="Shiryaev A."/>
            <person name="Soop K."/>
            <person name="Spirin V."/>
            <person name="Szebenyi C."/>
            <person name="Tomsovsky M."/>
            <person name="Tulloss R.E."/>
            <person name="Uehling J."/>
            <person name="Grigoriev I.V."/>
            <person name="Vagvolgyi C."/>
            <person name="Papp T."/>
            <person name="Martin F.M."/>
            <person name="Miettinen O."/>
            <person name="Hibbett D.S."/>
            <person name="Nagy L.G."/>
        </authorList>
    </citation>
    <scope>NUCLEOTIDE SEQUENCE [LARGE SCALE GENOMIC DNA]</scope>
    <source>
        <strain evidence="1 2">NL-1719</strain>
    </source>
</reference>